<name>A0A1H2T597_9GAMM</name>
<evidence type="ECO:0000313" key="4">
    <source>
        <dbReference type="Proteomes" id="UP000199675"/>
    </source>
</evidence>
<keyword evidence="1" id="KW-0732">Signal</keyword>
<dbReference type="Proteomes" id="UP000199675">
    <property type="component" value="Unassembled WGS sequence"/>
</dbReference>
<dbReference type="Pfam" id="PF14343">
    <property type="entry name" value="PrcB_C"/>
    <property type="match status" value="1"/>
</dbReference>
<evidence type="ECO:0000313" key="3">
    <source>
        <dbReference type="EMBL" id="SDW39042.1"/>
    </source>
</evidence>
<dbReference type="OrthoDB" id="7063364at2"/>
<dbReference type="InterPro" id="IPR025748">
    <property type="entry name" value="PrcB_C_dom"/>
</dbReference>
<protein>
    <submittedName>
        <fullName evidence="3">PrcB C-terminal</fullName>
    </submittedName>
</protein>
<proteinExistence type="predicted"/>
<organism evidence="3 4">
    <name type="scientific">Marinobacter mobilis</name>
    <dbReference type="NCBI Taxonomy" id="488533"/>
    <lineage>
        <taxon>Bacteria</taxon>
        <taxon>Pseudomonadati</taxon>
        <taxon>Pseudomonadota</taxon>
        <taxon>Gammaproteobacteria</taxon>
        <taxon>Pseudomonadales</taxon>
        <taxon>Marinobacteraceae</taxon>
        <taxon>Marinobacter</taxon>
    </lineage>
</organism>
<feature type="chain" id="PRO_5011518765" evidence="1">
    <location>
        <begin position="26"/>
        <end position="166"/>
    </location>
</feature>
<gene>
    <name evidence="3" type="ORF">SAMN04487960_102342</name>
</gene>
<keyword evidence="4" id="KW-1185">Reference proteome</keyword>
<evidence type="ECO:0000259" key="2">
    <source>
        <dbReference type="Pfam" id="PF14343"/>
    </source>
</evidence>
<feature type="domain" description="PrcB C-terminal" evidence="2">
    <location>
        <begin position="90"/>
        <end position="144"/>
    </location>
</feature>
<dbReference type="RefSeq" id="WP_091811693.1">
    <property type="nucleotide sequence ID" value="NZ_FNNE01000002.1"/>
</dbReference>
<evidence type="ECO:0000256" key="1">
    <source>
        <dbReference type="SAM" id="SignalP"/>
    </source>
</evidence>
<dbReference type="STRING" id="488533.SAMN04487960_102342"/>
<accession>A0A1H2T597</accession>
<dbReference type="EMBL" id="FNNE01000002">
    <property type="protein sequence ID" value="SDW39042.1"/>
    <property type="molecule type" value="Genomic_DNA"/>
</dbReference>
<sequence length="166" mass="17305">MTLRIVFPRAAVMVSLATFLLTGCATQREATASGAPLARQVTASEHCGLTAPGLVYLASADEVRALSGLPAQTINLSALTALDFSREHLLLVALGQRSTGGHGLTLADSEQQGGTLQLEMDVHRPAPDAMVTQVMTTPCTALAVTASGWRTVTVHGEGLPTLSRSR</sequence>
<feature type="signal peptide" evidence="1">
    <location>
        <begin position="1"/>
        <end position="25"/>
    </location>
</feature>
<dbReference type="AlphaFoldDB" id="A0A1H2T597"/>
<reference evidence="3 4" key="1">
    <citation type="submission" date="2016-10" db="EMBL/GenBank/DDBJ databases">
        <authorList>
            <person name="de Groot N.N."/>
        </authorList>
    </citation>
    <scope>NUCLEOTIDE SEQUENCE [LARGE SCALE GENOMIC DNA]</scope>
    <source>
        <strain evidence="3 4">CGMCC 1.7059</strain>
    </source>
</reference>
<dbReference type="PROSITE" id="PS51257">
    <property type="entry name" value="PROKAR_LIPOPROTEIN"/>
    <property type="match status" value="1"/>
</dbReference>